<name>A0A8D4LMS7_9PAST</name>
<organism evidence="1 2">
    <name type="scientific">Mergibacter septicus</name>
    <dbReference type="NCBI Taxonomy" id="221402"/>
    <lineage>
        <taxon>Bacteria</taxon>
        <taxon>Pseudomonadati</taxon>
        <taxon>Pseudomonadota</taxon>
        <taxon>Gammaproteobacteria</taxon>
        <taxon>Pasteurellales</taxon>
        <taxon>Pasteurellaceae</taxon>
        <taxon>Mergibacter</taxon>
    </lineage>
</organism>
<dbReference type="Proteomes" id="UP000955338">
    <property type="component" value="Chromosome"/>
</dbReference>
<proteinExistence type="predicted"/>
<accession>A0A8D4LMS7</accession>
<dbReference type="AlphaFoldDB" id="A0A8D4LMS7"/>
<evidence type="ECO:0000313" key="2">
    <source>
        <dbReference type="Proteomes" id="UP000955338"/>
    </source>
</evidence>
<reference evidence="1" key="1">
    <citation type="submission" date="2017-06" db="EMBL/GenBank/DDBJ databases">
        <title>Genome sequencing of pathogenic and non-pathogenic strains within Bisgaard taxon 40.</title>
        <authorList>
            <person name="Ladner J.T."/>
            <person name="Lovett S.P."/>
            <person name="Koroleva G."/>
            <person name="Lorch J.M."/>
        </authorList>
    </citation>
    <scope>NUCLEOTIDE SEQUENCE</scope>
    <source>
        <strain evidence="1">27576-1-I1</strain>
    </source>
</reference>
<dbReference type="NCBIfam" id="TIGR03752">
    <property type="entry name" value="conj_TIGR03752"/>
    <property type="match status" value="1"/>
</dbReference>
<evidence type="ECO:0000313" key="1">
    <source>
        <dbReference type="EMBL" id="QDJ13969.1"/>
    </source>
</evidence>
<gene>
    <name evidence="1" type="ORF">CEP48_00270</name>
</gene>
<keyword evidence="2" id="KW-1185">Reference proteome</keyword>
<sequence length="482" mass="52285">MKLRSNMILKVIVPTVVVISVVFIVMLVRSDNKKSQTQTVTHTVYDLTPDELRTLGIEGDTPQDTIRTLVGTIKKTRQDIADIRAKNDELRQKNELLISKNNDVDSRVAQALELEKRKLQQDFKEQTTMLLNEVETRLANLSNNLLVQSQTIDNTQTQSNSDLPIGLGSDTDTNTNEAGLRWIIPADMRTLDRNGNLILDENNNSGNGGLSFANVFNALDNSVVGKAHQELTGVKNNRQETPPTPIYTIPENSTLIGSVALTALLGRVPFDGVVNDPYPFKVIVGRENLTANGITLPNVEGAIFSGTASGDWTLSCVRGKVTSMTLVFSDGRISTLPDKSKNGGSDEGIGWISNPQGIPCIPGDRKTNAGEFLVTNFLLSGTSSAAQAFAQGQTTNAISENGNVISAVTGSQGKFLLGQALGGGLKESTEWFRKRYGQTFDAIYVPPGSPVVVNITQSLDINYDQNGRKVNYNSATQRSKLD</sequence>
<protein>
    <submittedName>
        <fullName evidence="1">Integrating conjugative element protein</fullName>
    </submittedName>
</protein>
<dbReference type="RefSeq" id="WP_261919949.1">
    <property type="nucleotide sequence ID" value="NZ_CP022011.1"/>
</dbReference>
<dbReference type="EMBL" id="CP022011">
    <property type="protein sequence ID" value="QDJ13969.1"/>
    <property type="molecule type" value="Genomic_DNA"/>
</dbReference>
<dbReference type="InterPro" id="IPR021207">
    <property type="entry name" value="Integr_conj_element_PFL4705"/>
</dbReference>